<dbReference type="InterPro" id="IPR044876">
    <property type="entry name" value="HRDC_dom_sf"/>
</dbReference>
<feature type="domain" description="HRDC" evidence="2">
    <location>
        <begin position="1"/>
        <end position="70"/>
    </location>
</feature>
<reference evidence="3 4" key="1">
    <citation type="submission" date="2021-06" db="EMBL/GenBank/DDBJ databases">
        <title>Caerostris extrusa draft genome.</title>
        <authorList>
            <person name="Kono N."/>
            <person name="Arakawa K."/>
        </authorList>
    </citation>
    <scope>NUCLEOTIDE SEQUENCE [LARGE SCALE GENOMIC DNA]</scope>
</reference>
<dbReference type="EMBL" id="BPLR01009286">
    <property type="protein sequence ID" value="GIY30862.1"/>
    <property type="molecule type" value="Genomic_DNA"/>
</dbReference>
<name>A0AAV4SBK6_CAEEX</name>
<keyword evidence="3" id="KW-0378">Hydrolase</keyword>
<evidence type="ECO:0000256" key="1">
    <source>
        <dbReference type="SAM" id="MobiDB-lite"/>
    </source>
</evidence>
<dbReference type="Gene3D" id="1.10.150.80">
    <property type="entry name" value="HRDC domain"/>
    <property type="match status" value="1"/>
</dbReference>
<dbReference type="GO" id="GO:0000166">
    <property type="term" value="F:nucleotide binding"/>
    <property type="evidence" value="ECO:0007669"/>
    <property type="project" value="InterPro"/>
</dbReference>
<accession>A0AAV4SBK6</accession>
<dbReference type="Pfam" id="PF00570">
    <property type="entry name" value="HRDC"/>
    <property type="match status" value="1"/>
</dbReference>
<dbReference type="AlphaFoldDB" id="A0AAV4SBK6"/>
<dbReference type="GO" id="GO:0004386">
    <property type="term" value="F:helicase activity"/>
    <property type="evidence" value="ECO:0007669"/>
    <property type="project" value="UniProtKB-KW"/>
</dbReference>
<protein>
    <submittedName>
        <fullName evidence="3">DNA helicase</fullName>
    </submittedName>
</protein>
<keyword evidence="3" id="KW-0547">Nucleotide-binding</keyword>
<dbReference type="GO" id="GO:0003676">
    <property type="term" value="F:nucleic acid binding"/>
    <property type="evidence" value="ECO:0007669"/>
    <property type="project" value="InterPro"/>
</dbReference>
<dbReference type="Pfam" id="PF14493">
    <property type="entry name" value="HTH_40"/>
    <property type="match status" value="1"/>
</dbReference>
<evidence type="ECO:0000313" key="4">
    <source>
        <dbReference type="Proteomes" id="UP001054945"/>
    </source>
</evidence>
<dbReference type="InterPro" id="IPR029491">
    <property type="entry name" value="Helicase_HTH"/>
</dbReference>
<keyword evidence="3" id="KW-0347">Helicase</keyword>
<dbReference type="Proteomes" id="UP001054945">
    <property type="component" value="Unassembled WGS sequence"/>
</dbReference>
<evidence type="ECO:0000313" key="3">
    <source>
        <dbReference type="EMBL" id="GIY30862.1"/>
    </source>
</evidence>
<proteinExistence type="predicted"/>
<feature type="region of interest" description="Disordered" evidence="1">
    <location>
        <begin position="185"/>
        <end position="237"/>
    </location>
</feature>
<keyword evidence="4" id="KW-1185">Reference proteome</keyword>
<organism evidence="3 4">
    <name type="scientific">Caerostris extrusa</name>
    <name type="common">Bark spider</name>
    <name type="synonym">Caerostris bankana</name>
    <dbReference type="NCBI Taxonomy" id="172846"/>
    <lineage>
        <taxon>Eukaryota</taxon>
        <taxon>Metazoa</taxon>
        <taxon>Ecdysozoa</taxon>
        <taxon>Arthropoda</taxon>
        <taxon>Chelicerata</taxon>
        <taxon>Arachnida</taxon>
        <taxon>Araneae</taxon>
        <taxon>Araneomorphae</taxon>
        <taxon>Entelegynae</taxon>
        <taxon>Araneoidea</taxon>
        <taxon>Araneidae</taxon>
        <taxon>Caerostris</taxon>
    </lineage>
</organism>
<dbReference type="PROSITE" id="PS50967">
    <property type="entry name" value="HRDC"/>
    <property type="match status" value="1"/>
</dbReference>
<evidence type="ECO:0000259" key="2">
    <source>
        <dbReference type="PROSITE" id="PS50967"/>
    </source>
</evidence>
<gene>
    <name evidence="3" type="primary">wrn</name>
    <name evidence="3" type="ORF">CEXT_463271</name>
</gene>
<dbReference type="SUPFAM" id="SSF47819">
    <property type="entry name" value="HRDC-like"/>
    <property type="match status" value="1"/>
</dbReference>
<feature type="compositionally biased region" description="Polar residues" evidence="1">
    <location>
        <begin position="196"/>
        <end position="219"/>
    </location>
</feature>
<dbReference type="InterPro" id="IPR010997">
    <property type="entry name" value="HRDC-like_sf"/>
</dbReference>
<comment type="caution">
    <text evidence="3">The sequence shown here is derived from an EMBL/GenBank/DDBJ whole genome shotgun (WGS) entry which is preliminary data.</text>
</comment>
<dbReference type="InterPro" id="IPR002121">
    <property type="entry name" value="HRDC_dom"/>
</dbReference>
<keyword evidence="3" id="KW-0067">ATP-binding</keyword>
<sequence>MKLRNSIADNDGLAPYMVFSNKNLLDIATHRPVSIESLSQIEGIPSARISKFGKSIITLVKDFYPKETDVSLMEKLNSSIQATYLLSKNGTQDLNAVASARSLSINTVVNHMIEAIKIGLPASLSCFGMSQEIFDVISKVIQSPPLNGDVSRLTPIKQLCPEYIEFNHIKVVIAMLSQKYGVNEIPSESDKHSPERQSFATRPDTSAIETSPSIISKENNSNKRKESSYFSQSKDAPAMKKLKSSKLFNL</sequence>